<sequence length="157" mass="17440">MESKIPWVSCENVCKSKADGGIGIRDLRAVNLALLGKWRWRILSGGQGIWRDILMAKYGSLYPSSHFGGRPVGFRVQYRRLFQVLEQSLSKVGDMGTWVDGEWVWGLKGGMELSAYSVVERACGVEAAPSVVPGPVLAKVWKSWAPSKVIVFSWQLL</sequence>
<accession>A0A392M175</accession>
<dbReference type="Proteomes" id="UP000265520">
    <property type="component" value="Unassembled WGS sequence"/>
</dbReference>
<protein>
    <submittedName>
        <fullName evidence="1">Ribonuclease H protein</fullName>
    </submittedName>
</protein>
<evidence type="ECO:0000313" key="2">
    <source>
        <dbReference type="Proteomes" id="UP000265520"/>
    </source>
</evidence>
<dbReference type="AlphaFoldDB" id="A0A392M175"/>
<evidence type="ECO:0000313" key="1">
    <source>
        <dbReference type="EMBL" id="MCH81087.1"/>
    </source>
</evidence>
<comment type="caution">
    <text evidence="1">The sequence shown here is derived from an EMBL/GenBank/DDBJ whole genome shotgun (WGS) entry which is preliminary data.</text>
</comment>
<gene>
    <name evidence="1" type="ORF">A2U01_0001866</name>
</gene>
<name>A0A392M175_9FABA</name>
<reference evidence="1 2" key="1">
    <citation type="journal article" date="2018" name="Front. Plant Sci.">
        <title>Red Clover (Trifolium pratense) and Zigzag Clover (T. medium) - A Picture of Genomic Similarities and Differences.</title>
        <authorList>
            <person name="Dluhosova J."/>
            <person name="Istvanek J."/>
            <person name="Nedelnik J."/>
            <person name="Repkova J."/>
        </authorList>
    </citation>
    <scope>NUCLEOTIDE SEQUENCE [LARGE SCALE GENOMIC DNA]</scope>
    <source>
        <strain evidence="2">cv. 10/8</strain>
        <tissue evidence="1">Leaf</tissue>
    </source>
</reference>
<keyword evidence="2" id="KW-1185">Reference proteome</keyword>
<proteinExistence type="predicted"/>
<dbReference type="EMBL" id="LXQA010001866">
    <property type="protein sequence ID" value="MCH81087.1"/>
    <property type="molecule type" value="Genomic_DNA"/>
</dbReference>
<organism evidence="1 2">
    <name type="scientific">Trifolium medium</name>
    <dbReference type="NCBI Taxonomy" id="97028"/>
    <lineage>
        <taxon>Eukaryota</taxon>
        <taxon>Viridiplantae</taxon>
        <taxon>Streptophyta</taxon>
        <taxon>Embryophyta</taxon>
        <taxon>Tracheophyta</taxon>
        <taxon>Spermatophyta</taxon>
        <taxon>Magnoliopsida</taxon>
        <taxon>eudicotyledons</taxon>
        <taxon>Gunneridae</taxon>
        <taxon>Pentapetalae</taxon>
        <taxon>rosids</taxon>
        <taxon>fabids</taxon>
        <taxon>Fabales</taxon>
        <taxon>Fabaceae</taxon>
        <taxon>Papilionoideae</taxon>
        <taxon>50 kb inversion clade</taxon>
        <taxon>NPAAA clade</taxon>
        <taxon>Hologalegina</taxon>
        <taxon>IRL clade</taxon>
        <taxon>Trifolieae</taxon>
        <taxon>Trifolium</taxon>
    </lineage>
</organism>